<evidence type="ECO:0000256" key="1">
    <source>
        <dbReference type="SAM" id="MobiDB-lite"/>
    </source>
</evidence>
<evidence type="ECO:0000313" key="2">
    <source>
        <dbReference type="EMBL" id="KAK5853908.1"/>
    </source>
</evidence>
<protein>
    <submittedName>
        <fullName evidence="2">Uncharacterized protein</fullName>
    </submittedName>
</protein>
<dbReference type="EMBL" id="JAUZQC010000019">
    <property type="protein sequence ID" value="KAK5853908.1"/>
    <property type="molecule type" value="Genomic_DNA"/>
</dbReference>
<dbReference type="Proteomes" id="UP001346869">
    <property type="component" value="Unassembled WGS sequence"/>
</dbReference>
<feature type="region of interest" description="Disordered" evidence="1">
    <location>
        <begin position="47"/>
        <end position="78"/>
    </location>
</feature>
<accession>A0AAN7WZF9</accession>
<organism evidence="2 3">
    <name type="scientific">Eleginops maclovinus</name>
    <name type="common">Patagonian blennie</name>
    <name type="synonym">Eleginus maclovinus</name>
    <dbReference type="NCBI Taxonomy" id="56733"/>
    <lineage>
        <taxon>Eukaryota</taxon>
        <taxon>Metazoa</taxon>
        <taxon>Chordata</taxon>
        <taxon>Craniata</taxon>
        <taxon>Vertebrata</taxon>
        <taxon>Euteleostomi</taxon>
        <taxon>Actinopterygii</taxon>
        <taxon>Neopterygii</taxon>
        <taxon>Teleostei</taxon>
        <taxon>Neoteleostei</taxon>
        <taxon>Acanthomorphata</taxon>
        <taxon>Eupercaria</taxon>
        <taxon>Perciformes</taxon>
        <taxon>Notothenioidei</taxon>
        <taxon>Eleginopidae</taxon>
        <taxon>Eleginops</taxon>
    </lineage>
</organism>
<reference evidence="2 3" key="1">
    <citation type="journal article" date="2023" name="Genes (Basel)">
        <title>Chromosome-Level Genome Assembly and Circadian Gene Repertoire of the Patagonia Blennie Eleginops maclovinus-The Closest Ancestral Proxy of Antarctic Cryonotothenioids.</title>
        <authorList>
            <person name="Cheng C.C."/>
            <person name="Rivera-Colon A.G."/>
            <person name="Minhas B.F."/>
            <person name="Wilson L."/>
            <person name="Rayamajhi N."/>
            <person name="Vargas-Chacoff L."/>
            <person name="Catchen J.M."/>
        </authorList>
    </citation>
    <scope>NUCLEOTIDE SEQUENCE [LARGE SCALE GENOMIC DNA]</scope>
    <source>
        <strain evidence="2">JMC-PN-2008</strain>
    </source>
</reference>
<name>A0AAN7WZF9_ELEMC</name>
<dbReference type="AlphaFoldDB" id="A0AAN7WZF9"/>
<reference evidence="2 3" key="2">
    <citation type="journal article" date="2023" name="Mol. Biol. Evol.">
        <title>Genomics of Secondarily Temperate Adaptation in the Only Non-Antarctic Icefish.</title>
        <authorList>
            <person name="Rivera-Colon A.G."/>
            <person name="Rayamajhi N."/>
            <person name="Minhas B.F."/>
            <person name="Madrigal G."/>
            <person name="Bilyk K.T."/>
            <person name="Yoon V."/>
            <person name="Hune M."/>
            <person name="Gregory S."/>
            <person name="Cheng C.H.C."/>
            <person name="Catchen J.M."/>
        </authorList>
    </citation>
    <scope>NUCLEOTIDE SEQUENCE [LARGE SCALE GENOMIC DNA]</scope>
    <source>
        <strain evidence="2">JMC-PN-2008</strain>
    </source>
</reference>
<gene>
    <name evidence="2" type="ORF">PBY51_015024</name>
</gene>
<keyword evidence="3" id="KW-1185">Reference proteome</keyword>
<comment type="caution">
    <text evidence="2">The sequence shown here is derived from an EMBL/GenBank/DDBJ whole genome shotgun (WGS) entry which is preliminary data.</text>
</comment>
<proteinExistence type="predicted"/>
<evidence type="ECO:0000313" key="3">
    <source>
        <dbReference type="Proteomes" id="UP001346869"/>
    </source>
</evidence>
<sequence length="78" mass="8729">MMIIMIRPRGKSCVRSTLLAFQLTAVMPQGEHFLTWAATSFAPSSQKLPEESRYSGNQSQVRGPLQAPEKLQRIPRTA</sequence>